<evidence type="ECO:0000256" key="1">
    <source>
        <dbReference type="ARBA" id="ARBA00001966"/>
    </source>
</evidence>
<evidence type="ECO:0000313" key="7">
    <source>
        <dbReference type="EMBL" id="HFC92832.1"/>
    </source>
</evidence>
<dbReference type="AlphaFoldDB" id="A0A7V2T0D0"/>
<proteinExistence type="predicted"/>
<feature type="domain" description="Radical SAM core" evidence="6">
    <location>
        <begin position="354"/>
        <end position="589"/>
    </location>
</feature>
<dbReference type="Proteomes" id="UP000885750">
    <property type="component" value="Unassembled WGS sequence"/>
</dbReference>
<dbReference type="InterPro" id="IPR058240">
    <property type="entry name" value="rSAM_sf"/>
</dbReference>
<dbReference type="SUPFAM" id="SSF102114">
    <property type="entry name" value="Radical SAM enzymes"/>
    <property type="match status" value="1"/>
</dbReference>
<sequence>MKTLLLTPPMTQLNTPYPATAYLTGFLRQQGYAVAQRDMAIELLLMMLTQKGLDDIIDIVEDNVAELDDEDLPDSIYHFFTHFEQIKACIEPVIRFLQGKDPSLALRISSRQFLPEGAKFDGLNDMQQAVADTLQWAFGDLGTQDKAKYLATLFLDDLIDVIHDGVDPHFEISRYGERLAASNPSFDDLYNTLAQETSYTETCLQHLLDHYFRDEAPDIIGITVPFPGNMLGALQIAKYCRQLNPKLKILLGGGYVNTELRSLKDPRLFEFVDYILLDDGERPLLNLFAYLEGKSSQDELVRTFYWHKGDIIYANNTDYNDIAHKDIGTPTYDGLPIDNYLSLCEMLNPMHRLWSDGRWNKLTIAHGCYWSKCSFCDISLDYISRYDEAGADIIVQRIETLIAETGQTGFHFVDEAAPPKVLFAMAQKIIDKGLIITWWGNIRFEKTFTPEKCQLLADSGCVAISGGLEVASDRLLALMKKGVTVQQVARITKGFSDAGILVHTYLMYGFPTQTEAETILSLEYVRQLMLNQCFHSAYWHRFAATIHSPVGMNPNEYKVTLNPPDHAPFANNDVDFTDKVEVDHEMLGKGLNRALYNYMHGMGLNQPLYLWFDQPVKLPQLADDFIEQCLMT</sequence>
<dbReference type="EMBL" id="DRMS01000318">
    <property type="protein sequence ID" value="HFC92832.1"/>
    <property type="molecule type" value="Genomic_DNA"/>
</dbReference>
<organism evidence="7">
    <name type="scientific">Leucothrix mucor</name>
    <dbReference type="NCBI Taxonomy" id="45248"/>
    <lineage>
        <taxon>Bacteria</taxon>
        <taxon>Pseudomonadati</taxon>
        <taxon>Pseudomonadota</taxon>
        <taxon>Gammaproteobacteria</taxon>
        <taxon>Thiotrichales</taxon>
        <taxon>Thiotrichaceae</taxon>
        <taxon>Leucothrix</taxon>
    </lineage>
</organism>
<dbReference type="GO" id="GO:0003824">
    <property type="term" value="F:catalytic activity"/>
    <property type="evidence" value="ECO:0007669"/>
    <property type="project" value="InterPro"/>
</dbReference>
<gene>
    <name evidence="7" type="ORF">ENJ51_08480</name>
</gene>
<evidence type="ECO:0000256" key="3">
    <source>
        <dbReference type="ARBA" id="ARBA00022723"/>
    </source>
</evidence>
<dbReference type="GO" id="GO:0005829">
    <property type="term" value="C:cytosol"/>
    <property type="evidence" value="ECO:0007669"/>
    <property type="project" value="TreeGrafter"/>
</dbReference>
<dbReference type="GO" id="GO:0046872">
    <property type="term" value="F:metal ion binding"/>
    <property type="evidence" value="ECO:0007669"/>
    <property type="project" value="UniProtKB-KW"/>
</dbReference>
<dbReference type="InterPro" id="IPR006638">
    <property type="entry name" value="Elp3/MiaA/NifB-like_rSAM"/>
</dbReference>
<dbReference type="SFLD" id="SFLDS00029">
    <property type="entry name" value="Radical_SAM"/>
    <property type="match status" value="1"/>
</dbReference>
<keyword evidence="5" id="KW-0411">Iron-sulfur</keyword>
<keyword evidence="3" id="KW-0479">Metal-binding</keyword>
<protein>
    <submittedName>
        <fullName evidence="7">Radical SAM protein</fullName>
    </submittedName>
</protein>
<dbReference type="GO" id="GO:0051536">
    <property type="term" value="F:iron-sulfur cluster binding"/>
    <property type="evidence" value="ECO:0007669"/>
    <property type="project" value="UniProtKB-KW"/>
</dbReference>
<dbReference type="InterPro" id="IPR051198">
    <property type="entry name" value="BchE-like"/>
</dbReference>
<dbReference type="InterPro" id="IPR036724">
    <property type="entry name" value="Cobalamin-bd_sf"/>
</dbReference>
<keyword evidence="4" id="KW-0408">Iron</keyword>
<dbReference type="InterPro" id="IPR007197">
    <property type="entry name" value="rSAM"/>
</dbReference>
<dbReference type="Gene3D" id="3.80.30.20">
    <property type="entry name" value="tm_1862 like domain"/>
    <property type="match status" value="1"/>
</dbReference>
<dbReference type="PROSITE" id="PS51918">
    <property type="entry name" value="RADICAL_SAM"/>
    <property type="match status" value="1"/>
</dbReference>
<keyword evidence="2" id="KW-0949">S-adenosyl-L-methionine</keyword>
<dbReference type="PANTHER" id="PTHR43409:SF7">
    <property type="entry name" value="BLL1977 PROTEIN"/>
    <property type="match status" value="1"/>
</dbReference>
<evidence type="ECO:0000256" key="5">
    <source>
        <dbReference type="ARBA" id="ARBA00023014"/>
    </source>
</evidence>
<reference evidence="7" key="1">
    <citation type="journal article" date="2020" name="mSystems">
        <title>Genome- and Community-Level Interaction Insights into Carbon Utilization and Element Cycling Functions of Hydrothermarchaeota in Hydrothermal Sediment.</title>
        <authorList>
            <person name="Zhou Z."/>
            <person name="Liu Y."/>
            <person name="Xu W."/>
            <person name="Pan J."/>
            <person name="Luo Z.H."/>
            <person name="Li M."/>
        </authorList>
    </citation>
    <scope>NUCLEOTIDE SEQUENCE [LARGE SCALE GENOMIC DNA]</scope>
    <source>
        <strain evidence="7">HyVt-493</strain>
    </source>
</reference>
<dbReference type="GO" id="GO:0031419">
    <property type="term" value="F:cobalamin binding"/>
    <property type="evidence" value="ECO:0007669"/>
    <property type="project" value="InterPro"/>
</dbReference>
<evidence type="ECO:0000256" key="4">
    <source>
        <dbReference type="ARBA" id="ARBA00023004"/>
    </source>
</evidence>
<dbReference type="PANTHER" id="PTHR43409">
    <property type="entry name" value="ANAEROBIC MAGNESIUM-PROTOPORPHYRIN IX MONOMETHYL ESTER CYCLASE-RELATED"/>
    <property type="match status" value="1"/>
</dbReference>
<dbReference type="Pfam" id="PF04055">
    <property type="entry name" value="Radical_SAM"/>
    <property type="match status" value="1"/>
</dbReference>
<dbReference type="SMART" id="SM00729">
    <property type="entry name" value="Elp3"/>
    <property type="match status" value="1"/>
</dbReference>
<name>A0A7V2T0D0_LEUMU</name>
<comment type="cofactor">
    <cofactor evidence="1">
        <name>[4Fe-4S] cluster</name>
        <dbReference type="ChEBI" id="CHEBI:49883"/>
    </cofactor>
</comment>
<accession>A0A7V2T0D0</accession>
<dbReference type="SFLD" id="SFLDG01082">
    <property type="entry name" value="B12-binding_domain_containing"/>
    <property type="match status" value="1"/>
</dbReference>
<evidence type="ECO:0000256" key="2">
    <source>
        <dbReference type="ARBA" id="ARBA00022691"/>
    </source>
</evidence>
<dbReference type="SUPFAM" id="SSF52242">
    <property type="entry name" value="Cobalamin (vitamin B12)-binding domain"/>
    <property type="match status" value="1"/>
</dbReference>
<comment type="caution">
    <text evidence="7">The sequence shown here is derived from an EMBL/GenBank/DDBJ whole genome shotgun (WGS) entry which is preliminary data.</text>
</comment>
<dbReference type="InterPro" id="IPR023404">
    <property type="entry name" value="rSAM_horseshoe"/>
</dbReference>
<evidence type="ECO:0000259" key="6">
    <source>
        <dbReference type="PROSITE" id="PS51918"/>
    </source>
</evidence>